<evidence type="ECO:0000256" key="2">
    <source>
        <dbReference type="ARBA" id="ARBA00023125"/>
    </source>
</evidence>
<dbReference type="PROSITE" id="PS00356">
    <property type="entry name" value="HTH_LACI_1"/>
    <property type="match status" value="1"/>
</dbReference>
<keyword evidence="1" id="KW-0805">Transcription regulation</keyword>
<evidence type="ECO:0000256" key="1">
    <source>
        <dbReference type="ARBA" id="ARBA00023015"/>
    </source>
</evidence>
<proteinExistence type="predicted"/>
<accession>A0A8B2NT49</accession>
<dbReference type="InterPro" id="IPR000843">
    <property type="entry name" value="HTH_LacI"/>
</dbReference>
<evidence type="ECO:0000259" key="5">
    <source>
        <dbReference type="PROSITE" id="PS50932"/>
    </source>
</evidence>
<reference evidence="7 8" key="1">
    <citation type="submission" date="2018-05" db="EMBL/GenBank/DDBJ databases">
        <title>Acuticoccus sediminis sp. nov., isolated from deep-sea sediment of Indian Ocean.</title>
        <authorList>
            <person name="Liu X."/>
            <person name="Lai Q."/>
            <person name="Du Y."/>
            <person name="Sun F."/>
            <person name="Zhang X."/>
            <person name="Wang S."/>
            <person name="Shao Z."/>
        </authorList>
    </citation>
    <scope>NUCLEOTIDE SEQUENCE [LARGE SCALE GENOMIC DNA]</scope>
    <source>
        <strain evidence="7 8">PTG4-2</strain>
    </source>
</reference>
<feature type="domain" description="HTH lacI-type" evidence="5">
    <location>
        <begin position="147"/>
        <end position="201"/>
    </location>
</feature>
<dbReference type="Proteomes" id="UP000249590">
    <property type="component" value="Unassembled WGS sequence"/>
</dbReference>
<dbReference type="CDD" id="cd01575">
    <property type="entry name" value="PBP1_GntR"/>
    <property type="match status" value="1"/>
</dbReference>
<dbReference type="SMART" id="SM00354">
    <property type="entry name" value="HTH_LACI"/>
    <property type="match status" value="1"/>
</dbReference>
<feature type="domain" description="HTH cro/C1-type" evidence="6">
    <location>
        <begin position="149"/>
        <end position="191"/>
    </location>
</feature>
<protein>
    <submittedName>
        <fullName evidence="7">LacI family transcriptional regulator</fullName>
    </submittedName>
</protein>
<dbReference type="Pfam" id="PF13377">
    <property type="entry name" value="Peripla_BP_3"/>
    <property type="match status" value="1"/>
</dbReference>
<dbReference type="CDD" id="cd01392">
    <property type="entry name" value="HTH_LacI"/>
    <property type="match status" value="1"/>
</dbReference>
<dbReference type="PROSITE" id="PS50932">
    <property type="entry name" value="HTH_LACI_2"/>
    <property type="match status" value="1"/>
</dbReference>
<dbReference type="GO" id="GO:0003700">
    <property type="term" value="F:DNA-binding transcription factor activity"/>
    <property type="evidence" value="ECO:0007669"/>
    <property type="project" value="TreeGrafter"/>
</dbReference>
<evidence type="ECO:0000313" key="7">
    <source>
        <dbReference type="EMBL" id="RAI00282.1"/>
    </source>
</evidence>
<keyword evidence="3" id="KW-0804">Transcription</keyword>
<dbReference type="GO" id="GO:0000976">
    <property type="term" value="F:transcription cis-regulatory region binding"/>
    <property type="evidence" value="ECO:0007669"/>
    <property type="project" value="TreeGrafter"/>
</dbReference>
<gene>
    <name evidence="7" type="ORF">DLJ53_21515</name>
</gene>
<sequence>MQTNGGDFRSSRKRADRDMDAPWGGTGGSGRGWPARWRRASGRLMLSQTYTRSSGASKRLGPAGMRFSDWRCIIRVAGEPPGKDAMARKKMVPGSSDATRPRRRRAAGAPEAPRHDAATGDSGGIEPGAEPEDGADPAAPETARRGARMADVAELAGVSAMTVSRALRNPRIVTPETLRRIEEAIRTVGYLPNRMAGNLSSSRSNIVGLVVPSLRNSLFAETIQGVADILRPDYDLLVANSGYTLKGEEAAVAAFLSQRVCGLVLHNVRHTPRTRQMIKVAGVPCVETGNLTSTPIDTCVGFSNIEAARAMTRRLIARGYRRIGFVSLPLKENDRAAERRAGFEAAMAEAGLEVNPDVVLEAPPGLAGGGNALRTIRERAPETEAVFLTGDVLATGAILAASRWGIDVPGEIAIVGSDDNELQEHVTPSLTSLRFPRYEIGRSAANILIDRVTGRSEGSAVVDLGFRIIERESD</sequence>
<evidence type="ECO:0000259" key="6">
    <source>
        <dbReference type="PROSITE" id="PS50943"/>
    </source>
</evidence>
<dbReference type="PROSITE" id="PS50943">
    <property type="entry name" value="HTH_CROC1"/>
    <property type="match status" value="1"/>
</dbReference>
<dbReference type="InterPro" id="IPR046335">
    <property type="entry name" value="LacI/GalR-like_sensor"/>
</dbReference>
<organism evidence="7 8">
    <name type="scientific">Acuticoccus sediminis</name>
    <dbReference type="NCBI Taxonomy" id="2184697"/>
    <lineage>
        <taxon>Bacteria</taxon>
        <taxon>Pseudomonadati</taxon>
        <taxon>Pseudomonadota</taxon>
        <taxon>Alphaproteobacteria</taxon>
        <taxon>Hyphomicrobiales</taxon>
        <taxon>Amorphaceae</taxon>
        <taxon>Acuticoccus</taxon>
    </lineage>
</organism>
<feature type="region of interest" description="Disordered" evidence="4">
    <location>
        <begin position="1"/>
        <end position="36"/>
    </location>
</feature>
<dbReference type="Gene3D" id="1.10.260.40">
    <property type="entry name" value="lambda repressor-like DNA-binding domains"/>
    <property type="match status" value="1"/>
</dbReference>
<dbReference type="InterPro" id="IPR001387">
    <property type="entry name" value="Cro/C1-type_HTH"/>
</dbReference>
<dbReference type="SUPFAM" id="SSF47413">
    <property type="entry name" value="lambda repressor-like DNA-binding domains"/>
    <property type="match status" value="1"/>
</dbReference>
<evidence type="ECO:0000256" key="4">
    <source>
        <dbReference type="SAM" id="MobiDB-lite"/>
    </source>
</evidence>
<dbReference type="SUPFAM" id="SSF53822">
    <property type="entry name" value="Periplasmic binding protein-like I"/>
    <property type="match status" value="1"/>
</dbReference>
<comment type="caution">
    <text evidence="7">The sequence shown here is derived from an EMBL/GenBank/DDBJ whole genome shotgun (WGS) entry which is preliminary data.</text>
</comment>
<feature type="region of interest" description="Disordered" evidence="4">
    <location>
        <begin position="81"/>
        <end position="148"/>
    </location>
</feature>
<keyword evidence="2" id="KW-0238">DNA-binding</keyword>
<dbReference type="AlphaFoldDB" id="A0A8B2NT49"/>
<evidence type="ECO:0000313" key="8">
    <source>
        <dbReference type="Proteomes" id="UP000249590"/>
    </source>
</evidence>
<name>A0A8B2NT49_9HYPH</name>
<dbReference type="InterPro" id="IPR028082">
    <property type="entry name" value="Peripla_BP_I"/>
</dbReference>
<dbReference type="InterPro" id="IPR010982">
    <property type="entry name" value="Lambda_DNA-bd_dom_sf"/>
</dbReference>
<evidence type="ECO:0000256" key="3">
    <source>
        <dbReference type="ARBA" id="ARBA00023163"/>
    </source>
</evidence>
<dbReference type="PANTHER" id="PTHR30146:SF33">
    <property type="entry name" value="TRANSCRIPTIONAL REGULATOR"/>
    <property type="match status" value="1"/>
</dbReference>
<keyword evidence="8" id="KW-1185">Reference proteome</keyword>
<dbReference type="PANTHER" id="PTHR30146">
    <property type="entry name" value="LACI-RELATED TRANSCRIPTIONAL REPRESSOR"/>
    <property type="match status" value="1"/>
</dbReference>
<dbReference type="Gene3D" id="3.40.50.2300">
    <property type="match status" value="2"/>
</dbReference>
<dbReference type="EMBL" id="QHHQ01000004">
    <property type="protein sequence ID" value="RAI00282.1"/>
    <property type="molecule type" value="Genomic_DNA"/>
</dbReference>
<feature type="compositionally biased region" description="Basic and acidic residues" evidence="4">
    <location>
        <begin position="9"/>
        <end position="20"/>
    </location>
</feature>
<dbReference type="Pfam" id="PF00356">
    <property type="entry name" value="LacI"/>
    <property type="match status" value="1"/>
</dbReference>